<dbReference type="PANTHER" id="PTHR30419">
    <property type="entry name" value="HTH-TYPE TRANSCRIPTIONAL REGULATOR YBHD"/>
    <property type="match status" value="1"/>
</dbReference>
<evidence type="ECO:0000256" key="1">
    <source>
        <dbReference type="ARBA" id="ARBA00009437"/>
    </source>
</evidence>
<protein>
    <submittedName>
        <fullName evidence="6">LysR substrate binding domain protein</fullName>
    </submittedName>
</protein>
<dbReference type="Proteomes" id="UP000064514">
    <property type="component" value="Unassembled WGS sequence"/>
</dbReference>
<organism evidence="6">
    <name type="scientific">Fructobacillus tropaeoli</name>
    <dbReference type="NCBI Taxonomy" id="709323"/>
    <lineage>
        <taxon>Bacteria</taxon>
        <taxon>Bacillati</taxon>
        <taxon>Bacillota</taxon>
        <taxon>Bacilli</taxon>
        <taxon>Lactobacillales</taxon>
        <taxon>Lactobacillaceae</taxon>
        <taxon>Fructobacillus</taxon>
    </lineage>
</organism>
<dbReference type="RefSeq" id="WP_059393777.1">
    <property type="nucleotide sequence ID" value="NZ_DF968081.1"/>
</dbReference>
<evidence type="ECO:0000313" key="6">
    <source>
        <dbReference type="EMBL" id="GAP04356.1"/>
    </source>
</evidence>
<dbReference type="InterPro" id="IPR005119">
    <property type="entry name" value="LysR_subst-bd"/>
</dbReference>
<dbReference type="STRING" id="709323.GCA_001047135_00904"/>
<evidence type="ECO:0000256" key="4">
    <source>
        <dbReference type="ARBA" id="ARBA00023163"/>
    </source>
</evidence>
<dbReference type="Pfam" id="PF03466">
    <property type="entry name" value="LysR_substrate"/>
    <property type="match status" value="1"/>
</dbReference>
<dbReference type="CDD" id="cd05466">
    <property type="entry name" value="PBP2_LTTR_substrate"/>
    <property type="match status" value="1"/>
</dbReference>
<dbReference type="SUPFAM" id="SSF46785">
    <property type="entry name" value="Winged helix' DNA-binding domain"/>
    <property type="match status" value="1"/>
</dbReference>
<evidence type="ECO:0000256" key="2">
    <source>
        <dbReference type="ARBA" id="ARBA00023015"/>
    </source>
</evidence>
<keyword evidence="2" id="KW-0805">Transcription regulation</keyword>
<evidence type="ECO:0000259" key="5">
    <source>
        <dbReference type="PROSITE" id="PS50931"/>
    </source>
</evidence>
<dbReference type="PROSITE" id="PS50931">
    <property type="entry name" value="HTH_LYSR"/>
    <property type="match status" value="1"/>
</dbReference>
<dbReference type="Gene3D" id="1.10.10.10">
    <property type="entry name" value="Winged helix-like DNA-binding domain superfamily/Winged helix DNA-binding domain"/>
    <property type="match status" value="1"/>
</dbReference>
<feature type="domain" description="HTH lysR-type" evidence="5">
    <location>
        <begin position="1"/>
        <end position="56"/>
    </location>
</feature>
<dbReference type="InterPro" id="IPR050950">
    <property type="entry name" value="HTH-type_LysR_regulators"/>
</dbReference>
<sequence>MNHLLVLEKILQMNSFTKAAQALGYTQSSVSQMVASLEKEFGIQLLKRSRQGVQLTPEGEKLYPYIERSLRQYQILQETAGAIRGLETGTVRIGAITSVSCYWLPDLFKRFQERYPAIEFVLHQGDYGTIVNWIQDGTVDFGLMTADYGDDLAKQIIHTTEMKAFLPADHPLAKLDQVPIASLTEEPFILVEGGGYSEPLEAFRKAGLTPNVRYRIQDDYTIMAMVEAGLGISMLSELVASRTNFNVVAKSVEPQVKRPVAIAYREKEALPIASQYFMDFLTANQQELI</sequence>
<dbReference type="InterPro" id="IPR036388">
    <property type="entry name" value="WH-like_DNA-bd_sf"/>
</dbReference>
<dbReference type="SUPFAM" id="SSF53850">
    <property type="entry name" value="Periplasmic binding protein-like II"/>
    <property type="match status" value="1"/>
</dbReference>
<accession>A0A3F3H1E7</accession>
<keyword evidence="3" id="KW-0238">DNA-binding</keyword>
<dbReference type="GO" id="GO:0005829">
    <property type="term" value="C:cytosol"/>
    <property type="evidence" value="ECO:0007669"/>
    <property type="project" value="TreeGrafter"/>
</dbReference>
<gene>
    <name evidence="6" type="ORF">FTRO_0040960</name>
</gene>
<dbReference type="FunFam" id="1.10.10.10:FF:000001">
    <property type="entry name" value="LysR family transcriptional regulator"/>
    <property type="match status" value="1"/>
</dbReference>
<dbReference type="InterPro" id="IPR036390">
    <property type="entry name" value="WH_DNA-bd_sf"/>
</dbReference>
<dbReference type="Pfam" id="PF00126">
    <property type="entry name" value="HTH_1"/>
    <property type="match status" value="1"/>
</dbReference>
<dbReference type="EMBL" id="DF968081">
    <property type="protein sequence ID" value="GAP04356.1"/>
    <property type="molecule type" value="Genomic_DNA"/>
</dbReference>
<evidence type="ECO:0000256" key="3">
    <source>
        <dbReference type="ARBA" id="ARBA00023125"/>
    </source>
</evidence>
<comment type="similarity">
    <text evidence="1">Belongs to the LysR transcriptional regulatory family.</text>
</comment>
<proteinExistence type="inferred from homology"/>
<keyword evidence="4" id="KW-0804">Transcription</keyword>
<dbReference type="AlphaFoldDB" id="A0A3F3H1E7"/>
<dbReference type="PANTHER" id="PTHR30419:SF28">
    <property type="entry name" value="HTH-TYPE TRANSCRIPTIONAL REGULATOR BSDA"/>
    <property type="match status" value="1"/>
</dbReference>
<dbReference type="InterPro" id="IPR000847">
    <property type="entry name" value="LysR_HTH_N"/>
</dbReference>
<dbReference type="PRINTS" id="PR00039">
    <property type="entry name" value="HTHLYSR"/>
</dbReference>
<dbReference type="GO" id="GO:0003700">
    <property type="term" value="F:DNA-binding transcription factor activity"/>
    <property type="evidence" value="ECO:0007669"/>
    <property type="project" value="InterPro"/>
</dbReference>
<reference evidence="6" key="1">
    <citation type="journal article" date="2015" name="BMC Genomics">
        <title>Comparative genomics of Fructobacillus spp. and Leuconostoc spp. reveals niche-specific evolution of Fructobacillus spp.</title>
        <authorList>
            <person name="Endo A."/>
            <person name="Tanizawa Y."/>
            <person name="Tanaka N."/>
            <person name="Maeno S."/>
            <person name="Kumar H."/>
            <person name="Shiwa Y."/>
            <person name="Okada S."/>
            <person name="Yoshikawa H."/>
            <person name="Dicks L."/>
            <person name="Nakagawa J."/>
            <person name="Arita M."/>
        </authorList>
    </citation>
    <scope>NUCLEOTIDE SEQUENCE [LARGE SCALE GENOMIC DNA]</scope>
    <source>
        <strain evidence="6">F214-1</strain>
    </source>
</reference>
<dbReference type="Gene3D" id="3.40.190.290">
    <property type="match status" value="1"/>
</dbReference>
<name>A0A3F3H1E7_9LACO</name>
<dbReference type="GO" id="GO:0003677">
    <property type="term" value="F:DNA binding"/>
    <property type="evidence" value="ECO:0007669"/>
    <property type="project" value="UniProtKB-KW"/>
</dbReference>